<evidence type="ECO:0000313" key="13">
    <source>
        <dbReference type="Proteomes" id="UP000306509"/>
    </source>
</evidence>
<feature type="repeat" description="Cell wall-binding" evidence="7">
    <location>
        <begin position="543"/>
        <end position="562"/>
    </location>
</feature>
<keyword evidence="3" id="KW-0677">Repeat</keyword>
<feature type="compositionally biased region" description="Low complexity" evidence="9">
    <location>
        <begin position="83"/>
        <end position="109"/>
    </location>
</feature>
<dbReference type="GO" id="GO:0005576">
    <property type="term" value="C:extracellular region"/>
    <property type="evidence" value="ECO:0007669"/>
    <property type="project" value="TreeGrafter"/>
</dbReference>
<dbReference type="GO" id="GO:0018104">
    <property type="term" value="P:peptidoglycan-protein cross-linking"/>
    <property type="evidence" value="ECO:0007669"/>
    <property type="project" value="TreeGrafter"/>
</dbReference>
<feature type="domain" description="L,D-TPase catalytic" evidence="11">
    <location>
        <begin position="590"/>
        <end position="712"/>
    </location>
</feature>
<feature type="repeat" description="Cell wall-binding" evidence="7">
    <location>
        <begin position="169"/>
        <end position="188"/>
    </location>
</feature>
<dbReference type="Pfam" id="PF19127">
    <property type="entry name" value="Choline_bind_3"/>
    <property type="match status" value="4"/>
</dbReference>
<evidence type="ECO:0000256" key="10">
    <source>
        <dbReference type="SAM" id="SignalP"/>
    </source>
</evidence>
<dbReference type="InterPro" id="IPR018337">
    <property type="entry name" value="Cell_wall/Cho-bd_repeat"/>
</dbReference>
<dbReference type="AlphaFoldDB" id="A0A4U8Q8I1"/>
<dbReference type="PROSITE" id="PS52029">
    <property type="entry name" value="LD_TPASE"/>
    <property type="match status" value="1"/>
</dbReference>
<keyword evidence="13" id="KW-1185">Reference proteome</keyword>
<feature type="repeat" description="Cell wall-binding" evidence="7">
    <location>
        <begin position="189"/>
        <end position="208"/>
    </location>
</feature>
<dbReference type="RefSeq" id="WP_070041566.1">
    <property type="nucleotide sequence ID" value="NZ_CABMJZ010000073.1"/>
</dbReference>
<dbReference type="Proteomes" id="UP000306509">
    <property type="component" value="Unassembled WGS sequence"/>
</dbReference>
<gene>
    <name evidence="12" type="primary">toxA_3</name>
    <name evidence="12" type="ORF">DSM106044_01823</name>
</gene>
<keyword evidence="4 8" id="KW-0133">Cell shape</keyword>
<dbReference type="Gene3D" id="2.10.270.10">
    <property type="entry name" value="Cholin Binding"/>
    <property type="match status" value="6"/>
</dbReference>
<evidence type="ECO:0000256" key="7">
    <source>
        <dbReference type="PROSITE-ProRule" id="PRU00591"/>
    </source>
</evidence>
<keyword evidence="10" id="KW-0732">Signal</keyword>
<reference evidence="12 13" key="1">
    <citation type="journal article" date="2019" name="Anaerobe">
        <title>Detection of Robinsoniella peoriensis in multiple bone samples of a trauma patient.</title>
        <authorList>
            <person name="Schrottner P."/>
            <person name="Hartwich K."/>
            <person name="Bunk B."/>
            <person name="Schober I."/>
            <person name="Helbig S."/>
            <person name="Rudolph W.W."/>
            <person name="Gunzer F."/>
        </authorList>
    </citation>
    <scope>NUCLEOTIDE SEQUENCE [LARGE SCALE GENOMIC DNA]</scope>
    <source>
        <strain evidence="12 13">DSM 106044</strain>
    </source>
</reference>
<dbReference type="GO" id="GO:0008360">
    <property type="term" value="P:regulation of cell shape"/>
    <property type="evidence" value="ECO:0007669"/>
    <property type="project" value="UniProtKB-UniRule"/>
</dbReference>
<organism evidence="12 13">
    <name type="scientific">Robinsoniella peoriensis</name>
    <dbReference type="NCBI Taxonomy" id="180332"/>
    <lineage>
        <taxon>Bacteria</taxon>
        <taxon>Bacillati</taxon>
        <taxon>Bacillota</taxon>
        <taxon>Clostridia</taxon>
        <taxon>Lachnospirales</taxon>
        <taxon>Lachnospiraceae</taxon>
        <taxon>Robinsoniella</taxon>
    </lineage>
</organism>
<evidence type="ECO:0000313" key="12">
    <source>
        <dbReference type="EMBL" id="TLD01270.1"/>
    </source>
</evidence>
<proteinExistence type="predicted"/>
<dbReference type="Pfam" id="PF03734">
    <property type="entry name" value="YkuD"/>
    <property type="match status" value="1"/>
</dbReference>
<evidence type="ECO:0000256" key="6">
    <source>
        <dbReference type="ARBA" id="ARBA00023316"/>
    </source>
</evidence>
<evidence type="ECO:0000256" key="3">
    <source>
        <dbReference type="ARBA" id="ARBA00022737"/>
    </source>
</evidence>
<feature type="repeat" description="Cell wall-binding" evidence="7">
    <location>
        <begin position="501"/>
        <end position="520"/>
    </location>
</feature>
<feature type="compositionally biased region" description="Acidic residues" evidence="9">
    <location>
        <begin position="72"/>
        <end position="82"/>
    </location>
</feature>
<dbReference type="UniPathway" id="UPA00219"/>
<dbReference type="PANTHER" id="PTHR30582:SF2">
    <property type="entry name" value="L,D-TRANSPEPTIDASE YCIB-RELATED"/>
    <property type="match status" value="1"/>
</dbReference>
<dbReference type="CDD" id="cd16913">
    <property type="entry name" value="YkuD_like"/>
    <property type="match status" value="1"/>
</dbReference>
<dbReference type="GO" id="GO:0071555">
    <property type="term" value="P:cell wall organization"/>
    <property type="evidence" value="ECO:0007669"/>
    <property type="project" value="UniProtKB-UniRule"/>
</dbReference>
<dbReference type="Gene3D" id="2.20.120.10">
    <property type="entry name" value="Multimodular pneumococcal cell wall endolysin, domain 3"/>
    <property type="match status" value="1"/>
</dbReference>
<feature type="active site" description="Proton donor/acceptor" evidence="8">
    <location>
        <position position="659"/>
    </location>
</feature>
<feature type="repeat" description="Cell wall-binding" evidence="7">
    <location>
        <begin position="460"/>
        <end position="479"/>
    </location>
</feature>
<evidence type="ECO:0000256" key="1">
    <source>
        <dbReference type="ARBA" id="ARBA00004752"/>
    </source>
</evidence>
<dbReference type="Gene3D" id="2.40.440.10">
    <property type="entry name" value="L,D-transpeptidase catalytic domain-like"/>
    <property type="match status" value="1"/>
</dbReference>
<keyword evidence="2" id="KW-0808">Transferase</keyword>
<evidence type="ECO:0000256" key="9">
    <source>
        <dbReference type="SAM" id="MobiDB-lite"/>
    </source>
</evidence>
<accession>A0A4U8Q8I1</accession>
<dbReference type="InterPro" id="IPR005490">
    <property type="entry name" value="LD_TPept_cat_dom"/>
</dbReference>
<feature type="active site" description="Nucleophile" evidence="8">
    <location>
        <position position="688"/>
    </location>
</feature>
<sequence precursor="true">MKMKKVLAALCLSACLTLGLSSVAFAAESPDGSAPKTVQTTNVNTASETESNTEPVTEETATQLTNERDSETETLENTEGTEAETTSEPVTDATEPVTEPATPPATEAPIQPSTTAPKQADETEAVIEENGWHTVDGKTYYIQDGERLKGIIKEIDNNKYYFDASGIRVSGQVTIEGKQYYFDADGIMRFGFQTINGKKYFYNADGSMLIGSNAPQKINNTLYFVLSTGEIKLKSWNTYANKKYYSNPDGVLVTGLQTVDGKKYYFNGDGSLIIGKNSAMKINNAYYFVMTNGEIKTNGWNTAADKKKYYSNPDGTLVTKTVKKIGSKYYAFNVSMYKNCLKTIGGKRYLISSSGVVRTDRITTYKGKKYYSDKYGRIKTGVFKYKGKRYFANSKGQIRIGRFTDSGKSYYSNKKGQLYTGWVKYKNNYYYYNKSTGVMQNGWLKRGKSTYYLNSKGVRQTGWEKIKKKWYYFASNGKMLTGRRVLGGSTYYLDSKTGAMKTGWQKISGKYYYFNKSSGAMKKGWMNLGSKTYYLETDTGARRTGWLTYDAKKYYFNSKGVMLKGRQTVDGKVYNFGSSGGIDLLSTGTLTVKVNRAANTITVYADGEPIKAMLCSTGIQVGWTPLGNFTMLDKLRWHELDGPSWGQYCSHLTPEILFHSAPVTRYRDPNSLPAATYNQLGKPASHGCIRLTVADAKWLYDHCPIGTKVTIYDDASNPGPLGKPALQYMDANATHDPTDPLFH</sequence>
<evidence type="ECO:0000256" key="5">
    <source>
        <dbReference type="ARBA" id="ARBA00022984"/>
    </source>
</evidence>
<dbReference type="SUPFAM" id="SSF141523">
    <property type="entry name" value="L,D-transpeptidase catalytic domain-like"/>
    <property type="match status" value="1"/>
</dbReference>
<dbReference type="GO" id="GO:0016740">
    <property type="term" value="F:transferase activity"/>
    <property type="evidence" value="ECO:0007669"/>
    <property type="project" value="UniProtKB-KW"/>
</dbReference>
<feature type="repeat" description="Cell wall-binding" evidence="7">
    <location>
        <begin position="253"/>
        <end position="272"/>
    </location>
</feature>
<keyword evidence="6 8" id="KW-0961">Cell wall biogenesis/degradation</keyword>
<comment type="caution">
    <text evidence="12">The sequence shown here is derived from an EMBL/GenBank/DDBJ whole genome shotgun (WGS) entry which is preliminary data.</text>
</comment>
<feature type="signal peptide" evidence="10">
    <location>
        <begin position="1"/>
        <end position="26"/>
    </location>
</feature>
<dbReference type="PROSITE" id="PS51170">
    <property type="entry name" value="CW"/>
    <property type="match status" value="6"/>
</dbReference>
<evidence type="ECO:0000256" key="2">
    <source>
        <dbReference type="ARBA" id="ARBA00022679"/>
    </source>
</evidence>
<dbReference type="Pfam" id="PF01473">
    <property type="entry name" value="Choline_bind_1"/>
    <property type="match status" value="5"/>
</dbReference>
<dbReference type="STRING" id="180332.GCA_000797495_02049"/>
<comment type="pathway">
    <text evidence="1 8">Cell wall biogenesis; peptidoglycan biosynthesis.</text>
</comment>
<protein>
    <submittedName>
        <fullName evidence="12">Toxin A</fullName>
    </submittedName>
</protein>
<dbReference type="GO" id="GO:0071972">
    <property type="term" value="F:peptidoglycan L,D-transpeptidase activity"/>
    <property type="evidence" value="ECO:0007669"/>
    <property type="project" value="TreeGrafter"/>
</dbReference>
<keyword evidence="5 8" id="KW-0573">Peptidoglycan synthesis</keyword>
<dbReference type="SUPFAM" id="SSF69360">
    <property type="entry name" value="Cell wall binding repeat"/>
    <property type="match status" value="3"/>
</dbReference>
<feature type="region of interest" description="Disordered" evidence="9">
    <location>
        <begin position="27"/>
        <end position="130"/>
    </location>
</feature>
<dbReference type="PANTHER" id="PTHR30582">
    <property type="entry name" value="L,D-TRANSPEPTIDASE"/>
    <property type="match status" value="1"/>
</dbReference>
<dbReference type="EMBL" id="QGQD01000042">
    <property type="protein sequence ID" value="TLD01270.1"/>
    <property type="molecule type" value="Genomic_DNA"/>
</dbReference>
<name>A0A4U8Q8I1_9FIRM</name>
<evidence type="ECO:0000256" key="8">
    <source>
        <dbReference type="PROSITE-ProRule" id="PRU01373"/>
    </source>
</evidence>
<feature type="compositionally biased region" description="Polar residues" evidence="9">
    <location>
        <begin position="36"/>
        <end position="65"/>
    </location>
</feature>
<dbReference type="OrthoDB" id="177750at2"/>
<dbReference type="InterPro" id="IPR038063">
    <property type="entry name" value="Transpep_catalytic_dom"/>
</dbReference>
<evidence type="ECO:0000256" key="4">
    <source>
        <dbReference type="ARBA" id="ARBA00022960"/>
    </source>
</evidence>
<dbReference type="InterPro" id="IPR050979">
    <property type="entry name" value="LD-transpeptidase"/>
</dbReference>
<evidence type="ECO:0000259" key="11">
    <source>
        <dbReference type="PROSITE" id="PS52029"/>
    </source>
</evidence>
<feature type="chain" id="PRO_5020420139" evidence="10">
    <location>
        <begin position="27"/>
        <end position="743"/>
    </location>
</feature>